<dbReference type="AlphaFoldDB" id="A0A077UDE1"/>
<gene>
    <name evidence="2" type="ORF">ERS140147_00038</name>
</gene>
<sequence length="1056" mass="115490">MSGSNGYTVSTTLKANTSKFKSEIESAIKKIEKFDKIVSKIKDIELKANDKQLQSKIKHVEHSLNQLEHKNTTVNLNTDTKPVTYKLKRVSATLSKLNSTKVESMIDVNDSKSNVKLQRMQWAMSRLNHMKSTGIIDLSDKLFLTKVANVKNTLNQLNDKKVKTRVEVSTSASIARVIIFKKMLKSIPNMIKVKTDVDTNVLSKALDGLNQRSDVFNNRMEKLAHSIKTFGTIGGNIIRGSLLTSFTSLIPIVASVIPIIALLGNSIAVIGGGVLGLVGAFGLASVGVIGFAAMAKSAISMLNQGLIQTSSATIAYVNSLSELKRTWQSIIKMNSGSIFNAMSSGLQILINALNQLRPFIRDVSRSIELSMQKFQAWINVSDTANKAFNTLNKDGVKVFNSILNAAGKFGDGLVNILTQFSPLFVYVAKGLETLSEKFQIWSTKVSTAEGINQFINFIKVNLPLIGKIFADTFIGMINIFKAFGSNSGTLLSAISALAGKFRVWSQNLAQSQGFKNFITYINENAPVLVSLVSNIARALLSFISAMAPIGSIVINVLNAVAGFIAQLFEMHPAVAQIIGIITMFSGMLMSLSPIITALITYMVPLINKLNILKVVFSIVRTVASMLVQGITLIATALSSLSAPVLIIIGSIAALIAIFIYLWKTNESFRNKVIEIWNMIKDIFLTVVDAIVSFIKSVWGTLVSWWQQNNQLIMDTVMVIWNEISAYITTIINIIVAIIKSGWDIVVTIIQTVWTVITTIIQTAISVVLNIITFVMQVITGNWSGAWQTILDIGRTVWNGIVSIATTIWNGLKSILTAIWNGIVSIARVLWDYLKETIFEKIKASYNFVRDTAQQIWQVISSKFQEVVSAVRDKMSQIYNAIKDKVSSSLSAVKSFTTDFFNAGMDLIRGLINGVGNMAQSLVDKVKGVVGSAIDTAKSLLGIKSPSRVFKSIGAYTMLGLIIGVNSESSSVISNISNIAERMQSAFNPRLNTPVIGDVTGDLSQIGGELRTIVQHNHTIESNPNMKTVRIEMAIDNEALTSIVNDVNATNHSIFEF</sequence>
<keyword evidence="1" id="KW-1133">Transmembrane helix</keyword>
<organism evidence="2 3">
    <name type="scientific">Staphylococcus schweitzeri</name>
    <dbReference type="NCBI Taxonomy" id="1654388"/>
    <lineage>
        <taxon>Bacteria</taxon>
        <taxon>Bacillati</taxon>
        <taxon>Bacillota</taxon>
        <taxon>Bacilli</taxon>
        <taxon>Bacillales</taxon>
        <taxon>Staphylococcaceae</taxon>
        <taxon>Staphylococcus</taxon>
    </lineage>
</organism>
<dbReference type="SUPFAM" id="SSF48371">
    <property type="entry name" value="ARM repeat"/>
    <property type="match status" value="1"/>
</dbReference>
<feature type="transmembrane region" description="Helical" evidence="1">
    <location>
        <begin position="269"/>
        <end position="294"/>
    </location>
</feature>
<proteinExistence type="predicted"/>
<reference evidence="2 3" key="1">
    <citation type="submission" date="2014-05" db="EMBL/GenBank/DDBJ databases">
        <authorList>
            <person name="Aslett A.Martin."/>
            <person name="De Silva Nishadi"/>
        </authorList>
    </citation>
    <scope>NUCLEOTIDE SEQUENCE [LARGE SCALE GENOMIC DNA]</scope>
</reference>
<feature type="transmembrane region" description="Helical" evidence="1">
    <location>
        <begin position="242"/>
        <end position="263"/>
    </location>
</feature>
<dbReference type="Proteomes" id="UP000044616">
    <property type="component" value="Unassembled WGS sequence"/>
</dbReference>
<feature type="transmembrane region" description="Helical" evidence="1">
    <location>
        <begin position="682"/>
        <end position="705"/>
    </location>
</feature>
<feature type="transmembrane region" description="Helical" evidence="1">
    <location>
        <begin position="538"/>
        <end position="565"/>
    </location>
</feature>
<dbReference type="PANTHER" id="PTHR37813:SF1">
    <property type="entry name" value="FELS-2 PROPHAGE PROTEIN"/>
    <property type="match status" value="1"/>
</dbReference>
<dbReference type="PANTHER" id="PTHR37813">
    <property type="entry name" value="FELS-2 PROPHAGE PROTEIN"/>
    <property type="match status" value="1"/>
</dbReference>
<dbReference type="RefSeq" id="WP_047528802.1">
    <property type="nucleotide sequence ID" value="NZ_CCEH01000001.1"/>
</dbReference>
<evidence type="ECO:0000313" key="2">
    <source>
        <dbReference type="EMBL" id="CDR26514.1"/>
    </source>
</evidence>
<keyword evidence="1" id="KW-0472">Membrane</keyword>
<protein>
    <submittedName>
        <fullName evidence="2">Phage tail length tape-measure protein</fullName>
    </submittedName>
</protein>
<keyword evidence="1" id="KW-0812">Transmembrane</keyword>
<dbReference type="InterPro" id="IPR016024">
    <property type="entry name" value="ARM-type_fold"/>
</dbReference>
<dbReference type="EMBL" id="CCEH01000001">
    <property type="protein sequence ID" value="CDR26514.1"/>
    <property type="molecule type" value="Genomic_DNA"/>
</dbReference>
<dbReference type="Gene3D" id="1.20.120.20">
    <property type="entry name" value="Apolipoprotein"/>
    <property type="match status" value="1"/>
</dbReference>
<feature type="transmembrane region" description="Helical" evidence="1">
    <location>
        <begin position="640"/>
        <end position="662"/>
    </location>
</feature>
<feature type="transmembrane region" description="Helical" evidence="1">
    <location>
        <begin position="577"/>
        <end position="602"/>
    </location>
</feature>
<evidence type="ECO:0000256" key="1">
    <source>
        <dbReference type="SAM" id="Phobius"/>
    </source>
</evidence>
<feature type="transmembrane region" description="Helical" evidence="1">
    <location>
        <begin position="614"/>
        <end position="634"/>
    </location>
</feature>
<feature type="transmembrane region" description="Helical" evidence="1">
    <location>
        <begin position="745"/>
        <end position="771"/>
    </location>
</feature>
<evidence type="ECO:0000313" key="3">
    <source>
        <dbReference type="Proteomes" id="UP000044616"/>
    </source>
</evidence>
<accession>A0A077UDE1</accession>
<feature type="transmembrane region" description="Helical" evidence="1">
    <location>
        <begin position="717"/>
        <end position="738"/>
    </location>
</feature>
<name>A0A077UDE1_9STAP</name>